<evidence type="ECO:0000313" key="2">
    <source>
        <dbReference type="Proteomes" id="UP000031535"/>
    </source>
</evidence>
<name>A0A0C2IF56_9PSED</name>
<organism evidence="1 2">
    <name type="scientific">Pseudomonas batumici</name>
    <dbReference type="NCBI Taxonomy" id="226910"/>
    <lineage>
        <taxon>Bacteria</taxon>
        <taxon>Pseudomonadati</taxon>
        <taxon>Pseudomonadota</taxon>
        <taxon>Gammaproteobacteria</taxon>
        <taxon>Pseudomonadales</taxon>
        <taxon>Pseudomonadaceae</taxon>
        <taxon>Pseudomonas</taxon>
    </lineage>
</organism>
<dbReference type="RefSeq" id="WP_040063723.1">
    <property type="nucleotide sequence ID" value="NZ_JXDG01000005.1"/>
</dbReference>
<reference evidence="1 2" key="1">
    <citation type="submission" date="2015-01" db="EMBL/GenBank/DDBJ databases">
        <title>Complete genome of Pseudomonas batumici UCM B-321 producer of the batumin antibiotic with strong antistaphilococcal and potential anticancer activity.</title>
        <authorList>
            <person name="Klochko V.V."/>
            <person name="Zelena L.B."/>
            <person name="Elena K.A."/>
            <person name="Reva O.N."/>
        </authorList>
    </citation>
    <scope>NUCLEOTIDE SEQUENCE [LARGE SCALE GENOMIC DNA]</scope>
    <source>
        <strain evidence="1 2">UCM B-321</strain>
    </source>
</reference>
<gene>
    <name evidence="1" type="ORF">UCMB321_0571</name>
</gene>
<sequence>MSKVTPGKPVQDSNVFPSVDRLKDQAAIQRALDHYLPSPTPPSPETIRLPNAKPARSLEESLVHVSELLTCAAATAYESGDGLSGSKRALAFSAMHLVEMAKAELDQSLDNLPLH</sequence>
<dbReference type="EMBL" id="JXDG01000005">
    <property type="protein sequence ID" value="KIH85595.1"/>
    <property type="molecule type" value="Genomic_DNA"/>
</dbReference>
<dbReference type="Pfam" id="PF19619">
    <property type="entry name" value="DUF6124"/>
    <property type="match status" value="1"/>
</dbReference>
<dbReference type="AlphaFoldDB" id="A0A0C2IF56"/>
<protein>
    <recommendedName>
        <fullName evidence="3">DUF3077 domain-containing protein</fullName>
    </recommendedName>
</protein>
<keyword evidence="2" id="KW-1185">Reference proteome</keyword>
<proteinExistence type="predicted"/>
<accession>A0A0C2IF56</accession>
<evidence type="ECO:0008006" key="3">
    <source>
        <dbReference type="Google" id="ProtNLM"/>
    </source>
</evidence>
<dbReference type="PATRIC" id="fig|226910.6.peg.569"/>
<dbReference type="Proteomes" id="UP000031535">
    <property type="component" value="Unassembled WGS sequence"/>
</dbReference>
<comment type="caution">
    <text evidence="1">The sequence shown here is derived from an EMBL/GenBank/DDBJ whole genome shotgun (WGS) entry which is preliminary data.</text>
</comment>
<evidence type="ECO:0000313" key="1">
    <source>
        <dbReference type="EMBL" id="KIH85595.1"/>
    </source>
</evidence>